<evidence type="ECO:0000256" key="1">
    <source>
        <dbReference type="SAM" id="SignalP"/>
    </source>
</evidence>
<keyword evidence="1" id="KW-0732">Signal</keyword>
<feature type="signal peptide" evidence="1">
    <location>
        <begin position="1"/>
        <end position="32"/>
    </location>
</feature>
<accession>A0A840GCW0</accession>
<sequence>MKAQALPRLSARLLHSAILGLALAALAPAVSAAGSTNGAKAPEISEQALDADTTYKQVDLKTLVAASRTEVPGQRIIFAPSPIRFRATLGALPSPQKSEYLMSALGMMKISNPPKVSQRIALDYGGERPLAAYIEDAAAARLAREVKPGDARTFYAFHVYNSTRGPALLVMSFAD</sequence>
<reference evidence="2 3" key="1">
    <citation type="submission" date="2020-08" db="EMBL/GenBank/DDBJ databases">
        <title>Genome sequencing of Purple Non-Sulfur Bacteria from various extreme environments.</title>
        <authorList>
            <person name="Mayer M."/>
        </authorList>
    </citation>
    <scope>NUCLEOTIDE SEQUENCE [LARGE SCALE GENOMIC DNA]</scope>
    <source>
        <strain evidence="2 3">2761</strain>
    </source>
</reference>
<keyword evidence="3" id="KW-1185">Reference proteome</keyword>
<dbReference type="EMBL" id="JACIGE010000013">
    <property type="protein sequence ID" value="MBB4248700.1"/>
    <property type="molecule type" value="Genomic_DNA"/>
</dbReference>
<feature type="chain" id="PRO_5032521650" evidence="1">
    <location>
        <begin position="33"/>
        <end position="175"/>
    </location>
</feature>
<gene>
    <name evidence="2" type="ORF">GGD90_003100</name>
</gene>
<proteinExistence type="predicted"/>
<protein>
    <submittedName>
        <fullName evidence="2">Uncharacterized protein</fullName>
    </submittedName>
</protein>
<dbReference type="OrthoDB" id="9181898at2"/>
<evidence type="ECO:0000313" key="2">
    <source>
        <dbReference type="EMBL" id="MBB4248700.1"/>
    </source>
</evidence>
<comment type="caution">
    <text evidence="2">The sequence shown here is derived from an EMBL/GenBank/DDBJ whole genome shotgun (WGS) entry which is preliminary data.</text>
</comment>
<dbReference type="RefSeq" id="WP_153117617.1">
    <property type="nucleotide sequence ID" value="NZ_JACIGE010000013.1"/>
</dbReference>
<evidence type="ECO:0000313" key="3">
    <source>
        <dbReference type="Proteomes" id="UP000587070"/>
    </source>
</evidence>
<organism evidence="2 3">
    <name type="scientific">Rhodocyclus tenuis</name>
    <name type="common">Rhodospirillum tenue</name>
    <dbReference type="NCBI Taxonomy" id="1066"/>
    <lineage>
        <taxon>Bacteria</taxon>
        <taxon>Pseudomonadati</taxon>
        <taxon>Pseudomonadota</taxon>
        <taxon>Betaproteobacteria</taxon>
        <taxon>Rhodocyclales</taxon>
        <taxon>Rhodocyclaceae</taxon>
        <taxon>Rhodocyclus</taxon>
    </lineage>
</organism>
<name>A0A840GCW0_RHOTE</name>
<dbReference type="Proteomes" id="UP000587070">
    <property type="component" value="Unassembled WGS sequence"/>
</dbReference>
<dbReference type="AlphaFoldDB" id="A0A840GCW0"/>